<organism evidence="2 3">
    <name type="scientific">Puccinia sorghi</name>
    <dbReference type="NCBI Taxonomy" id="27349"/>
    <lineage>
        <taxon>Eukaryota</taxon>
        <taxon>Fungi</taxon>
        <taxon>Dikarya</taxon>
        <taxon>Basidiomycota</taxon>
        <taxon>Pucciniomycotina</taxon>
        <taxon>Pucciniomycetes</taxon>
        <taxon>Pucciniales</taxon>
        <taxon>Pucciniaceae</taxon>
        <taxon>Puccinia</taxon>
    </lineage>
</organism>
<sequence length="82" mass="9578">MVEKLKNQALNLFKVQARKYEKTTNDNPEISKSKGKPRHQSEIEANVFGERQDNLDLDAEIHRYLGETNEASSMDILKYWHS</sequence>
<dbReference type="Proteomes" id="UP000037035">
    <property type="component" value="Unassembled WGS sequence"/>
</dbReference>
<dbReference type="AlphaFoldDB" id="A0A0L6VPW4"/>
<comment type="caution">
    <text evidence="2">The sequence shown here is derived from an EMBL/GenBank/DDBJ whole genome shotgun (WGS) entry which is preliminary data.</text>
</comment>
<feature type="region of interest" description="Disordered" evidence="1">
    <location>
        <begin position="20"/>
        <end position="41"/>
    </location>
</feature>
<proteinExistence type="predicted"/>
<keyword evidence="3" id="KW-1185">Reference proteome</keyword>
<evidence type="ECO:0000313" key="2">
    <source>
        <dbReference type="EMBL" id="KNZ62652.1"/>
    </source>
</evidence>
<feature type="compositionally biased region" description="Basic and acidic residues" evidence="1">
    <location>
        <begin position="20"/>
        <end position="32"/>
    </location>
</feature>
<gene>
    <name evidence="2" type="ORF">VP01_1241g2</name>
</gene>
<reference evidence="2 3" key="1">
    <citation type="submission" date="2015-08" db="EMBL/GenBank/DDBJ databases">
        <title>Next Generation Sequencing and Analysis of the Genome of Puccinia sorghi L Schw, the Causal Agent of Maize Common Rust.</title>
        <authorList>
            <person name="Rochi L."/>
            <person name="Burguener G."/>
            <person name="Darino M."/>
            <person name="Turjanski A."/>
            <person name="Kreff E."/>
            <person name="Dieguez M.J."/>
            <person name="Sacco F."/>
        </authorList>
    </citation>
    <scope>NUCLEOTIDE SEQUENCE [LARGE SCALE GENOMIC DNA]</scope>
    <source>
        <strain evidence="2 3">RO10H11247</strain>
    </source>
</reference>
<name>A0A0L6VPW4_9BASI</name>
<protein>
    <submittedName>
        <fullName evidence="2">Uncharacterized protein</fullName>
    </submittedName>
</protein>
<dbReference type="EMBL" id="LAVV01002688">
    <property type="protein sequence ID" value="KNZ62652.1"/>
    <property type="molecule type" value="Genomic_DNA"/>
</dbReference>
<evidence type="ECO:0000313" key="3">
    <source>
        <dbReference type="Proteomes" id="UP000037035"/>
    </source>
</evidence>
<accession>A0A0L6VPW4</accession>
<evidence type="ECO:0000256" key="1">
    <source>
        <dbReference type="SAM" id="MobiDB-lite"/>
    </source>
</evidence>
<dbReference type="VEuPathDB" id="FungiDB:VP01_1241g2"/>